<dbReference type="AlphaFoldDB" id="A0A367WK84"/>
<organism evidence="3 4">
    <name type="scientific">Thalassospira profundimaris</name>
    <dbReference type="NCBI Taxonomy" id="502049"/>
    <lineage>
        <taxon>Bacteria</taxon>
        <taxon>Pseudomonadati</taxon>
        <taxon>Pseudomonadota</taxon>
        <taxon>Alphaproteobacteria</taxon>
        <taxon>Rhodospirillales</taxon>
        <taxon>Thalassospiraceae</taxon>
        <taxon>Thalassospira</taxon>
    </lineage>
</organism>
<gene>
    <name evidence="3" type="ORF">TH25_24135</name>
</gene>
<evidence type="ECO:0000313" key="4">
    <source>
        <dbReference type="Proteomes" id="UP000252517"/>
    </source>
</evidence>
<name>A0A367WK84_9PROT</name>
<dbReference type="RefSeq" id="WP_114090643.1">
    <property type="nucleotide sequence ID" value="NZ_JPWH01000037.1"/>
</dbReference>
<feature type="transmembrane region" description="Helical" evidence="2">
    <location>
        <begin position="81"/>
        <end position="100"/>
    </location>
</feature>
<proteinExistence type="predicted"/>
<feature type="region of interest" description="Disordered" evidence="1">
    <location>
        <begin position="1"/>
        <end position="45"/>
    </location>
</feature>
<feature type="transmembrane region" description="Helical" evidence="2">
    <location>
        <begin position="196"/>
        <end position="219"/>
    </location>
</feature>
<evidence type="ECO:0000256" key="2">
    <source>
        <dbReference type="SAM" id="Phobius"/>
    </source>
</evidence>
<keyword evidence="2" id="KW-0472">Membrane</keyword>
<evidence type="ECO:0000313" key="3">
    <source>
        <dbReference type="EMBL" id="RCK40950.1"/>
    </source>
</evidence>
<sequence>MKSIDQQVKDQEKNGKTGNNPDQKRLHNDRKQELPKHPDADGKDHQYDDRAREVILVGAKYPVQDGGNNTFPIIRTHFTSLSFRVGTLMCLLLLTLYTLGMPTPGFTSPGRYLLLALEIKTVAFYWLIVAIPLYLAFRCGWLKPNAAFYETMADRLFTICATIRMVCVLVALAWQIPEIPLVDPDPFVLLPSWDRIAFLLTATGSFAAVADMCATAQILHAREIASNRAACPSPLAKAE</sequence>
<protein>
    <submittedName>
        <fullName evidence="3">Uncharacterized protein</fullName>
    </submittedName>
</protein>
<feature type="transmembrane region" description="Helical" evidence="2">
    <location>
        <begin position="156"/>
        <end position="176"/>
    </location>
</feature>
<reference evidence="3 4" key="1">
    <citation type="submission" date="2014-07" db="EMBL/GenBank/DDBJ databases">
        <title>Draft genome sequence of Thalassospira profundimaris S25-3-2.</title>
        <authorList>
            <person name="Lai Q."/>
            <person name="Shao Z."/>
        </authorList>
    </citation>
    <scope>NUCLEOTIDE SEQUENCE [LARGE SCALE GENOMIC DNA]</scope>
    <source>
        <strain evidence="3 4">S25-3-2</strain>
    </source>
</reference>
<keyword evidence="2" id="KW-1133">Transmembrane helix</keyword>
<evidence type="ECO:0000256" key="1">
    <source>
        <dbReference type="SAM" id="MobiDB-lite"/>
    </source>
</evidence>
<dbReference type="Proteomes" id="UP000252517">
    <property type="component" value="Unassembled WGS sequence"/>
</dbReference>
<accession>A0A367WK84</accession>
<feature type="transmembrane region" description="Helical" evidence="2">
    <location>
        <begin position="112"/>
        <end position="135"/>
    </location>
</feature>
<comment type="caution">
    <text evidence="3">The sequence shown here is derived from an EMBL/GenBank/DDBJ whole genome shotgun (WGS) entry which is preliminary data.</text>
</comment>
<keyword evidence="2" id="KW-0812">Transmembrane</keyword>
<dbReference type="EMBL" id="JPWH01000037">
    <property type="protein sequence ID" value="RCK40950.1"/>
    <property type="molecule type" value="Genomic_DNA"/>
</dbReference>
<feature type="compositionally biased region" description="Basic and acidic residues" evidence="1">
    <location>
        <begin position="22"/>
        <end position="45"/>
    </location>
</feature>